<evidence type="ECO:0000313" key="1">
    <source>
        <dbReference type="EMBL" id="QUC68177.1"/>
    </source>
</evidence>
<protein>
    <submittedName>
        <fullName evidence="1">SpoIIE family protein phosphatase</fullName>
    </submittedName>
</protein>
<gene>
    <name evidence="1" type="ORF">JYE49_05650</name>
</gene>
<name>A0AC61MYL2_9FIRM</name>
<evidence type="ECO:0000313" key="2">
    <source>
        <dbReference type="Proteomes" id="UP000682782"/>
    </source>
</evidence>
<keyword evidence="2" id="KW-1185">Reference proteome</keyword>
<dbReference type="EMBL" id="CP068393">
    <property type="protein sequence ID" value="QUC68177.1"/>
    <property type="molecule type" value="Genomic_DNA"/>
</dbReference>
<accession>A0AC61MYL2</accession>
<organism evidence="1 2">
    <name type="scientific">Aristaeella hokkaidonensis</name>
    <dbReference type="NCBI Taxonomy" id="3046382"/>
    <lineage>
        <taxon>Bacteria</taxon>
        <taxon>Bacillati</taxon>
        <taxon>Bacillota</taxon>
        <taxon>Clostridia</taxon>
        <taxon>Eubacteriales</taxon>
        <taxon>Aristaeellaceae</taxon>
        <taxon>Aristaeella</taxon>
    </lineage>
</organism>
<dbReference type="Proteomes" id="UP000682782">
    <property type="component" value="Chromosome"/>
</dbReference>
<sequence>MKHSFLRKYIFPLLAACLALLIVNSGILKTPDRWVQDSLFQQPAVPSGDIIIIGIDEASLAALGPYGPSYRGYMAYALRTLASDPENLPAVVAVDILYEGETDPSVDNQFAQAAASLPHVVTACMANFGDKITWVDGHAVGLESSVLSLVNPYDALKNVTTQGHINAMADKDGILRHALLYVKDPYTGEKILSMASQTARIFLESKDSSFTLPYINSAGHYYVPFTGKPGAFNDNLSLLKLIQGEIPSAVWKDKIVLIGPYAAALNDYYFTAADKSKPMYGIEYQANVIQSLFDRNLKSEASEAFQFVLVAILCVCAAFLFFRLPIRFGGIICIFLLIISFFGAYLFWRAGLVVHVLWLPVAILLVYLAALIAHYIHASRERRALALEKERVSTELALATRIQSNFLPKIFPPFPDRHEFDLYASMTPAREVGGDLYDFFLIDDDHLCLVIGDVSGKGVPASLFMMLASALIHHVAMRELSPAKILSEVNAEICNRNPEEMFVTVWLGILEISTGILTAASAGHEYPTLCNPNGAFELVKDKHGFVLGGMPGIRYRDYTLSLEPGSKLFVYTDGVPEATDANQQMFGTDRMIQALNTATDKDPGTILKTVKNSVSAFVGNAEQFDDLTMLCLEFKGKPTEI</sequence>
<proteinExistence type="predicted"/>
<reference evidence="1" key="1">
    <citation type="submission" date="2021-01" db="EMBL/GenBank/DDBJ databases">
        <title>Complete genome sequence of Clostridiales bacterium R-7.</title>
        <authorList>
            <person name="Mahoney-Kurpe S.C."/>
            <person name="Palevich N."/>
            <person name="Koike S."/>
            <person name="Moon C.D."/>
            <person name="Attwood G.T."/>
        </authorList>
    </citation>
    <scope>NUCLEOTIDE SEQUENCE</scope>
    <source>
        <strain evidence="1">R-7</strain>
    </source>
</reference>